<evidence type="ECO:0000313" key="1">
    <source>
        <dbReference type="EMBL" id="CAG8757399.1"/>
    </source>
</evidence>
<dbReference type="Proteomes" id="UP000789405">
    <property type="component" value="Unassembled WGS sequence"/>
</dbReference>
<name>A0A9N9IZJ5_9GLOM</name>
<dbReference type="AlphaFoldDB" id="A0A9N9IZJ5"/>
<keyword evidence="2" id="KW-1185">Reference proteome</keyword>
<evidence type="ECO:0000313" key="2">
    <source>
        <dbReference type="Proteomes" id="UP000789405"/>
    </source>
</evidence>
<organism evidence="1 2">
    <name type="scientific">Dentiscutata erythropus</name>
    <dbReference type="NCBI Taxonomy" id="1348616"/>
    <lineage>
        <taxon>Eukaryota</taxon>
        <taxon>Fungi</taxon>
        <taxon>Fungi incertae sedis</taxon>
        <taxon>Mucoromycota</taxon>
        <taxon>Glomeromycotina</taxon>
        <taxon>Glomeromycetes</taxon>
        <taxon>Diversisporales</taxon>
        <taxon>Gigasporaceae</taxon>
        <taxon>Dentiscutata</taxon>
    </lineage>
</organism>
<protein>
    <submittedName>
        <fullName evidence="1">28541_t:CDS:1</fullName>
    </submittedName>
</protein>
<reference evidence="1" key="1">
    <citation type="submission" date="2021-06" db="EMBL/GenBank/DDBJ databases">
        <authorList>
            <person name="Kallberg Y."/>
            <person name="Tangrot J."/>
            <person name="Rosling A."/>
        </authorList>
    </citation>
    <scope>NUCLEOTIDE SEQUENCE</scope>
    <source>
        <strain evidence="1">MA453B</strain>
    </source>
</reference>
<proteinExistence type="predicted"/>
<dbReference type="EMBL" id="CAJVPY010016508">
    <property type="protein sequence ID" value="CAG8757399.1"/>
    <property type="molecule type" value="Genomic_DNA"/>
</dbReference>
<accession>A0A9N9IZJ5</accession>
<feature type="non-terminal residue" evidence="1">
    <location>
        <position position="1"/>
    </location>
</feature>
<comment type="caution">
    <text evidence="1">The sequence shown here is derived from an EMBL/GenBank/DDBJ whole genome shotgun (WGS) entry which is preliminary data.</text>
</comment>
<sequence length="124" mass="14306">DRMKNALIDGPKGTTIQFSRSKDENDVYVNYGAQEMPDRKRRNLTEIDKKPIILCEIDKKPIILHEIDNQVNQISSQKETSQVTLNQKACQVSEKNSQVTLNQKACQVSDELLIVSKYCFYENR</sequence>
<gene>
    <name evidence="1" type="ORF">DERYTH_LOCUS17473</name>
</gene>